<keyword evidence="4" id="KW-0804">Transcription</keyword>
<proteinExistence type="inferred from homology"/>
<organism evidence="6 7">
    <name type="scientific">Cohnella abietis</name>
    <dbReference type="NCBI Taxonomy" id="2507935"/>
    <lineage>
        <taxon>Bacteria</taxon>
        <taxon>Bacillati</taxon>
        <taxon>Bacillota</taxon>
        <taxon>Bacilli</taxon>
        <taxon>Bacillales</taxon>
        <taxon>Paenibacillaceae</taxon>
        <taxon>Cohnella</taxon>
    </lineage>
</organism>
<evidence type="ECO:0000313" key="7">
    <source>
        <dbReference type="Proteomes" id="UP000289856"/>
    </source>
</evidence>
<dbReference type="PRINTS" id="PR00039">
    <property type="entry name" value="HTHLYSR"/>
</dbReference>
<dbReference type="GO" id="GO:0003700">
    <property type="term" value="F:DNA-binding transcription factor activity"/>
    <property type="evidence" value="ECO:0007669"/>
    <property type="project" value="InterPro"/>
</dbReference>
<dbReference type="SUPFAM" id="SSF46785">
    <property type="entry name" value="Winged helix' DNA-binding domain"/>
    <property type="match status" value="1"/>
</dbReference>
<gene>
    <name evidence="6" type="ORF">KCTCHS21_48240</name>
</gene>
<keyword evidence="3" id="KW-0238">DNA-binding</keyword>
<dbReference type="Gene3D" id="3.40.190.290">
    <property type="match status" value="1"/>
</dbReference>
<name>A0A3T1DBV5_9BACL</name>
<accession>A0A3T1DBV5</accession>
<dbReference type="InterPro" id="IPR036390">
    <property type="entry name" value="WH_DNA-bd_sf"/>
</dbReference>
<evidence type="ECO:0000256" key="1">
    <source>
        <dbReference type="ARBA" id="ARBA00009437"/>
    </source>
</evidence>
<feature type="domain" description="HTH lysR-type" evidence="5">
    <location>
        <begin position="1"/>
        <end position="58"/>
    </location>
</feature>
<dbReference type="EMBL" id="AP019400">
    <property type="protein sequence ID" value="BBI35425.1"/>
    <property type="molecule type" value="Genomic_DNA"/>
</dbReference>
<keyword evidence="2" id="KW-0805">Transcription regulation</keyword>
<dbReference type="PANTHER" id="PTHR30419">
    <property type="entry name" value="HTH-TYPE TRANSCRIPTIONAL REGULATOR YBHD"/>
    <property type="match status" value="1"/>
</dbReference>
<dbReference type="InterPro" id="IPR036388">
    <property type="entry name" value="WH-like_DNA-bd_sf"/>
</dbReference>
<dbReference type="Proteomes" id="UP000289856">
    <property type="component" value="Chromosome"/>
</dbReference>
<dbReference type="AlphaFoldDB" id="A0A3T1DBV5"/>
<dbReference type="SUPFAM" id="SSF53850">
    <property type="entry name" value="Periplasmic binding protein-like II"/>
    <property type="match status" value="1"/>
</dbReference>
<dbReference type="InterPro" id="IPR050950">
    <property type="entry name" value="HTH-type_LysR_regulators"/>
</dbReference>
<dbReference type="PROSITE" id="PS50931">
    <property type="entry name" value="HTH_LYSR"/>
    <property type="match status" value="1"/>
</dbReference>
<dbReference type="Pfam" id="PF00126">
    <property type="entry name" value="HTH_1"/>
    <property type="match status" value="1"/>
</dbReference>
<comment type="similarity">
    <text evidence="1">Belongs to the LysR transcriptional regulatory family.</text>
</comment>
<evidence type="ECO:0000313" key="6">
    <source>
        <dbReference type="EMBL" id="BBI35425.1"/>
    </source>
</evidence>
<dbReference type="Pfam" id="PF03466">
    <property type="entry name" value="LysR_substrate"/>
    <property type="match status" value="1"/>
</dbReference>
<dbReference type="CDD" id="cd05466">
    <property type="entry name" value="PBP2_LTTR_substrate"/>
    <property type="match status" value="1"/>
</dbReference>
<dbReference type="OrthoDB" id="63123at2"/>
<dbReference type="Gene3D" id="1.10.10.10">
    <property type="entry name" value="Winged helix-like DNA-binding domain superfamily/Winged helix DNA-binding domain"/>
    <property type="match status" value="1"/>
</dbReference>
<dbReference type="GO" id="GO:0005829">
    <property type="term" value="C:cytosol"/>
    <property type="evidence" value="ECO:0007669"/>
    <property type="project" value="TreeGrafter"/>
</dbReference>
<dbReference type="PANTHER" id="PTHR30419:SF24">
    <property type="entry name" value="HTH-TYPE TRANSCRIPTIONAL REGULATOR CZCR"/>
    <property type="match status" value="1"/>
</dbReference>
<evidence type="ECO:0000256" key="3">
    <source>
        <dbReference type="ARBA" id="ARBA00023125"/>
    </source>
</evidence>
<evidence type="ECO:0000256" key="2">
    <source>
        <dbReference type="ARBA" id="ARBA00023015"/>
    </source>
</evidence>
<sequence length="292" mass="32758">MSITKYEVFIKVVEQGSLTKASDLLGLTQSGVSHAINSLETEIGFSLLLRGRSGIKLTANGEKLLKPIREMLNWNEQIKQIVTSINGLEAGTIRIGTFTSVSVHWLPGILKQYLNEYPNIEIKLIEGDYEEIENWISNGEIDCGFITIPAQGQFEVIPLKKDRMLAILPLDHPLSQLPYLPFSQIEKEPFIIPSEGSDYDVRRILNIASIKPNIKFSSDDDYAIIAMVENGLGISILPELVLQGRDHNVCLLELEDHSFRSLGIAIHSMKDASPAARRFVNCVQQWLVSWEK</sequence>
<protein>
    <submittedName>
        <fullName evidence="6">LysR family transcriptional regulator</fullName>
    </submittedName>
</protein>
<keyword evidence="7" id="KW-1185">Reference proteome</keyword>
<dbReference type="InterPro" id="IPR005119">
    <property type="entry name" value="LysR_subst-bd"/>
</dbReference>
<dbReference type="RefSeq" id="WP_130614070.1">
    <property type="nucleotide sequence ID" value="NZ_AP019400.1"/>
</dbReference>
<dbReference type="InterPro" id="IPR000847">
    <property type="entry name" value="LysR_HTH_N"/>
</dbReference>
<evidence type="ECO:0000259" key="5">
    <source>
        <dbReference type="PROSITE" id="PS50931"/>
    </source>
</evidence>
<evidence type="ECO:0000256" key="4">
    <source>
        <dbReference type="ARBA" id="ARBA00023163"/>
    </source>
</evidence>
<dbReference type="GO" id="GO:0003677">
    <property type="term" value="F:DNA binding"/>
    <property type="evidence" value="ECO:0007669"/>
    <property type="project" value="UniProtKB-KW"/>
</dbReference>
<dbReference type="KEGG" id="cohn:KCTCHS21_48240"/>
<reference evidence="6 7" key="1">
    <citation type="submission" date="2019-01" db="EMBL/GenBank/DDBJ databases">
        <title>Complete genome sequence of Cohnella hallensis HS21 isolated from Korean fir (Abies koreana) rhizospheric soil.</title>
        <authorList>
            <person name="Jiang L."/>
            <person name="Kang S.W."/>
            <person name="Kim S."/>
            <person name="Jung J."/>
            <person name="Kim C.Y."/>
            <person name="Kim D.H."/>
            <person name="Kim S.W."/>
            <person name="Lee J."/>
        </authorList>
    </citation>
    <scope>NUCLEOTIDE SEQUENCE [LARGE SCALE GENOMIC DNA]</scope>
    <source>
        <strain evidence="6 7">HS21</strain>
    </source>
</reference>